<dbReference type="PANTHER" id="PTHR43752:SF2">
    <property type="entry name" value="BNR_ASP-BOX REPEAT FAMILY PROTEIN"/>
    <property type="match status" value="1"/>
</dbReference>
<keyword evidence="3" id="KW-1185">Reference proteome</keyword>
<reference evidence="3" key="1">
    <citation type="submission" date="2018-12" db="EMBL/GenBank/DDBJ databases">
        <title>Complete genome sequence of Paenibacillus sp. MBLB1234.</title>
        <authorList>
            <person name="Nam Y.-D."/>
            <person name="Kang J."/>
            <person name="Chung W.-H."/>
            <person name="Park Y.S."/>
        </authorList>
    </citation>
    <scope>NUCLEOTIDE SEQUENCE [LARGE SCALE GENOMIC DNA]</scope>
    <source>
        <strain evidence="3">MBLB1234</strain>
    </source>
</reference>
<evidence type="ECO:0000313" key="3">
    <source>
        <dbReference type="Proteomes" id="UP000270678"/>
    </source>
</evidence>
<dbReference type="SUPFAM" id="SSF50939">
    <property type="entry name" value="Sialidases"/>
    <property type="match status" value="1"/>
</dbReference>
<sequence>MDRFATNVLLFMEQEDMKAMRNGAIRYCTVAEAGPDNPRNDTASVVQLKDGRLLLAWHKYEDNIEGGSDFGLCRIHAKISRDDGITWGEETLLVDVEPGDHNVQAPGLTRLPSGELMLHCVRGHHGGSSATMCLFRSSDEGKTWSDAGTIWNRSDGQWIQGGANQMNVLSSSRLLLPFHFGTGHQGSQHNTVACYLSDDEGYSWRRSSGTVNLPMRGAMEASVAELPSGQLIMSLRTQLGSVFLSFSDDSGETWSLPQTSGLKAPESCSCLRLIPGTNNLVLFYNNSCYDPARHHYGLRTPLTAAISRDGGITWEKVGDIETGPFEFMNLNCTFTTSGKALLTYTKVEDPQITQQDISLPFQRTGMDLMLANIERGWFGDHYLTKEGLR</sequence>
<dbReference type="Gene3D" id="2.120.10.10">
    <property type="match status" value="1"/>
</dbReference>
<proteinExistence type="predicted"/>
<dbReference type="InterPro" id="IPR036278">
    <property type="entry name" value="Sialidase_sf"/>
</dbReference>
<dbReference type="OrthoDB" id="2519939at2"/>
<accession>A0A3Q9IF71</accession>
<evidence type="ECO:0000313" key="2">
    <source>
        <dbReference type="EMBL" id="AZS16817.1"/>
    </source>
</evidence>
<dbReference type="AlphaFoldDB" id="A0A3Q9IF71"/>
<dbReference type="Pfam" id="PF13088">
    <property type="entry name" value="BNR_2"/>
    <property type="match status" value="1"/>
</dbReference>
<evidence type="ECO:0000259" key="1">
    <source>
        <dbReference type="Pfam" id="PF13088"/>
    </source>
</evidence>
<protein>
    <submittedName>
        <fullName evidence="2">Exo-alpha-sialidase</fullName>
    </submittedName>
</protein>
<dbReference type="CDD" id="cd15482">
    <property type="entry name" value="Sialidase_non-viral"/>
    <property type="match status" value="1"/>
</dbReference>
<dbReference type="InterPro" id="IPR011040">
    <property type="entry name" value="Sialidase"/>
</dbReference>
<dbReference type="EMBL" id="CP034346">
    <property type="protein sequence ID" value="AZS16817.1"/>
    <property type="molecule type" value="Genomic_DNA"/>
</dbReference>
<feature type="domain" description="Sialidase" evidence="1">
    <location>
        <begin position="51"/>
        <end position="326"/>
    </location>
</feature>
<name>A0A3Q9IF71_9BACL</name>
<dbReference type="KEGG" id="plut:EI981_21700"/>
<dbReference type="Proteomes" id="UP000270678">
    <property type="component" value="Chromosome"/>
</dbReference>
<dbReference type="PANTHER" id="PTHR43752">
    <property type="entry name" value="BNR/ASP-BOX REPEAT FAMILY PROTEIN"/>
    <property type="match status" value="1"/>
</dbReference>
<gene>
    <name evidence="2" type="ORF">EI981_21700</name>
</gene>
<organism evidence="2 3">
    <name type="scientific">Paenibacillus lutimineralis</name>
    <dbReference type="NCBI Taxonomy" id="2707005"/>
    <lineage>
        <taxon>Bacteria</taxon>
        <taxon>Bacillati</taxon>
        <taxon>Bacillota</taxon>
        <taxon>Bacilli</taxon>
        <taxon>Bacillales</taxon>
        <taxon>Paenibacillaceae</taxon>
        <taxon>Paenibacillus</taxon>
    </lineage>
</organism>